<keyword evidence="1" id="KW-0677">Repeat</keyword>
<keyword evidence="3" id="KW-0378">Hydrolase</keyword>
<comment type="caution">
    <text evidence="3">The sequence shown here is derived from an EMBL/GenBank/DDBJ whole genome shotgun (WGS) entry which is preliminary data.</text>
</comment>
<evidence type="ECO:0000256" key="1">
    <source>
        <dbReference type="ARBA" id="ARBA00022737"/>
    </source>
</evidence>
<feature type="non-terminal residue" evidence="3">
    <location>
        <position position="390"/>
    </location>
</feature>
<dbReference type="EMBL" id="AUZY01003177">
    <property type="protein sequence ID" value="EQD70333.1"/>
    <property type="molecule type" value="Genomic_DNA"/>
</dbReference>
<dbReference type="PANTHER" id="PTHR43739:SF5">
    <property type="entry name" value="EXO-ALPHA-SIALIDASE"/>
    <property type="match status" value="1"/>
</dbReference>
<sequence>MKRMPWWAVLAVTSLTAVAATAPGALHRSARDRAVAAWQQRELSAPGGGYDGALYQSALRARARMLARHRAQTSAFKPTGANPAASAAPGQINWTEIGPGNVGGRINTIWIDPSNAQHLIVGAAGGGLWQSSDGGGSWSAVSEFPGSLAVDAIAQLPSGTLLAGTGDPFNEFQPGSGMLMSTDGGNTWTPISSTAPASANAFWAVINSIATNSNGVALATTLQGIARSTDGGNTWTQVWPAAGVSGTSFDVVFDPNNPNDAVADSYNGSVVYSTNAGATWSAASGMPGGGRSALAFDPSVAGSVYASVDNNNGSSPSGEVYHSINDGQTWTLLAGTSAFVNAVSGSAVGALCDNSFSASPVECQGSYDNVIDVLPHASGTAPTIYVGGID</sequence>
<accession>T1BP24</accession>
<dbReference type="Gene3D" id="2.130.10.10">
    <property type="entry name" value="YVTN repeat-like/Quinoprotein amine dehydrogenase"/>
    <property type="match status" value="3"/>
</dbReference>
<dbReference type="InterPro" id="IPR031778">
    <property type="entry name" value="Sortilin_N"/>
</dbReference>
<protein>
    <submittedName>
        <fullName evidence="3">Glycosyl hydrolase, BNR repeat protein</fullName>
    </submittedName>
</protein>
<name>T1BP24_9ZZZZ</name>
<reference evidence="3" key="2">
    <citation type="journal article" date="2014" name="ISME J.">
        <title>Microbial stratification in low pH oxic and suboxic macroscopic growths along an acid mine drainage.</title>
        <authorList>
            <person name="Mendez-Garcia C."/>
            <person name="Mesa V."/>
            <person name="Sprenger R.R."/>
            <person name="Richter M."/>
            <person name="Diez M.S."/>
            <person name="Solano J."/>
            <person name="Bargiela R."/>
            <person name="Golyshina O.V."/>
            <person name="Manteca A."/>
            <person name="Ramos J.L."/>
            <person name="Gallego J.R."/>
            <person name="Llorente I."/>
            <person name="Martins Dos Santos V.A."/>
            <person name="Jensen O.N."/>
            <person name="Pelaez A.I."/>
            <person name="Sanchez J."/>
            <person name="Ferrer M."/>
        </authorList>
    </citation>
    <scope>NUCLEOTIDE SEQUENCE</scope>
</reference>
<proteinExistence type="predicted"/>
<dbReference type="PANTHER" id="PTHR43739">
    <property type="entry name" value="XYLOGLUCANASE (EUROFUNG)"/>
    <property type="match status" value="1"/>
</dbReference>
<reference evidence="3" key="1">
    <citation type="submission" date="2013-08" db="EMBL/GenBank/DDBJ databases">
        <authorList>
            <person name="Mendez C."/>
            <person name="Richter M."/>
            <person name="Ferrer M."/>
            <person name="Sanchez J."/>
        </authorList>
    </citation>
    <scope>NUCLEOTIDE SEQUENCE</scope>
</reference>
<dbReference type="CDD" id="cd15482">
    <property type="entry name" value="Sialidase_non-viral"/>
    <property type="match status" value="1"/>
</dbReference>
<dbReference type="Pfam" id="PF15902">
    <property type="entry name" value="Sortilin-Vps10"/>
    <property type="match status" value="1"/>
</dbReference>
<organism evidence="3">
    <name type="scientific">mine drainage metagenome</name>
    <dbReference type="NCBI Taxonomy" id="410659"/>
    <lineage>
        <taxon>unclassified sequences</taxon>
        <taxon>metagenomes</taxon>
        <taxon>ecological metagenomes</taxon>
    </lineage>
</organism>
<dbReference type="InterPro" id="IPR015943">
    <property type="entry name" value="WD40/YVTN_repeat-like_dom_sf"/>
</dbReference>
<feature type="domain" description="Sortilin N-terminal" evidence="2">
    <location>
        <begin position="225"/>
        <end position="334"/>
    </location>
</feature>
<dbReference type="SUPFAM" id="SSF110296">
    <property type="entry name" value="Oligoxyloglucan reducing end-specific cellobiohydrolase"/>
    <property type="match status" value="1"/>
</dbReference>
<dbReference type="GO" id="GO:0016787">
    <property type="term" value="F:hydrolase activity"/>
    <property type="evidence" value="ECO:0007669"/>
    <property type="project" value="UniProtKB-KW"/>
</dbReference>
<evidence type="ECO:0000259" key="2">
    <source>
        <dbReference type="Pfam" id="PF15902"/>
    </source>
</evidence>
<evidence type="ECO:0000313" key="3">
    <source>
        <dbReference type="EMBL" id="EQD70333.1"/>
    </source>
</evidence>
<dbReference type="GO" id="GO:0010411">
    <property type="term" value="P:xyloglucan metabolic process"/>
    <property type="evidence" value="ECO:0007669"/>
    <property type="project" value="TreeGrafter"/>
</dbReference>
<gene>
    <name evidence="3" type="ORF">B1B_05062</name>
</gene>
<dbReference type="InterPro" id="IPR052025">
    <property type="entry name" value="Xyloglucanase_GH74"/>
</dbReference>
<dbReference type="AlphaFoldDB" id="T1BP24"/>